<evidence type="ECO:0000256" key="2">
    <source>
        <dbReference type="ARBA" id="ARBA00022801"/>
    </source>
</evidence>
<comment type="caution">
    <text evidence="5">The sequence shown here is derived from an EMBL/GenBank/DDBJ whole genome shotgun (WGS) entry which is preliminary data.</text>
</comment>
<dbReference type="InterPro" id="IPR052701">
    <property type="entry name" value="GAG_Ulvan_Degrading_Sulfatases"/>
</dbReference>
<evidence type="ECO:0000256" key="3">
    <source>
        <dbReference type="SAM" id="SignalP"/>
    </source>
</evidence>
<evidence type="ECO:0000259" key="4">
    <source>
        <dbReference type="Pfam" id="PF00884"/>
    </source>
</evidence>
<dbReference type="EMBL" id="MAAF01000031">
    <property type="protein sequence ID" value="OUR83073.1"/>
    <property type="molecule type" value="Genomic_DNA"/>
</dbReference>
<dbReference type="InterPro" id="IPR000917">
    <property type="entry name" value="Sulfatase_N"/>
</dbReference>
<dbReference type="PANTHER" id="PTHR43751:SF1">
    <property type="entry name" value="SULFATASE ATSG-RELATED"/>
    <property type="match status" value="1"/>
</dbReference>
<gene>
    <name evidence="5" type="ORF">A9Q75_04950</name>
</gene>
<evidence type="ECO:0000256" key="1">
    <source>
        <dbReference type="ARBA" id="ARBA00008779"/>
    </source>
</evidence>
<dbReference type="InterPro" id="IPR024607">
    <property type="entry name" value="Sulfatase_CS"/>
</dbReference>
<reference evidence="6" key="1">
    <citation type="journal article" date="2017" name="Proc. Natl. Acad. Sci. U.S.A.">
        <title>Simulation of Deepwater Horizon oil plume reveals substrate specialization within a complex community of hydrocarbon degraders.</title>
        <authorList>
            <person name="Hu P."/>
            <person name="Dubinsky E.A."/>
            <person name="Probst A.J."/>
            <person name="Wang J."/>
            <person name="Sieber C.M.K."/>
            <person name="Tom L.M."/>
            <person name="Gardinali P."/>
            <person name="Banfield J.F."/>
            <person name="Atlas R.M."/>
            <person name="Andersen G.L."/>
        </authorList>
    </citation>
    <scope>NUCLEOTIDE SEQUENCE [LARGE SCALE GENOMIC DNA]</scope>
</reference>
<dbReference type="SUPFAM" id="SSF53649">
    <property type="entry name" value="Alkaline phosphatase-like"/>
    <property type="match status" value="1"/>
</dbReference>
<proteinExistence type="inferred from homology"/>
<feature type="domain" description="Sulfatase N-terminal" evidence="4">
    <location>
        <begin position="30"/>
        <end position="142"/>
    </location>
</feature>
<comment type="similarity">
    <text evidence="1">Belongs to the sulfatase family.</text>
</comment>
<keyword evidence="3" id="KW-0732">Signal</keyword>
<dbReference type="PROSITE" id="PS00523">
    <property type="entry name" value="SULFATASE_1"/>
    <property type="match status" value="1"/>
</dbReference>
<dbReference type="GO" id="GO:0016787">
    <property type="term" value="F:hydrolase activity"/>
    <property type="evidence" value="ECO:0007669"/>
    <property type="project" value="UniProtKB-KW"/>
</dbReference>
<keyword evidence="2" id="KW-0378">Hydrolase</keyword>
<accession>A0A1Y5EK24</accession>
<organism evidence="5 6">
    <name type="scientific">Colwellia psychrerythraea</name>
    <name type="common">Vibrio psychroerythus</name>
    <dbReference type="NCBI Taxonomy" id="28229"/>
    <lineage>
        <taxon>Bacteria</taxon>
        <taxon>Pseudomonadati</taxon>
        <taxon>Pseudomonadota</taxon>
        <taxon>Gammaproteobacteria</taxon>
        <taxon>Alteromonadales</taxon>
        <taxon>Colwelliaceae</taxon>
        <taxon>Colwellia</taxon>
    </lineage>
</organism>
<evidence type="ECO:0000313" key="5">
    <source>
        <dbReference type="EMBL" id="OUR83073.1"/>
    </source>
</evidence>
<name>A0A1Y5EK24_COLPS</name>
<protein>
    <submittedName>
        <fullName evidence="5">Sulfatase</fullName>
    </submittedName>
</protein>
<feature type="signal peptide" evidence="3">
    <location>
        <begin position="1"/>
        <end position="24"/>
    </location>
</feature>
<dbReference type="Pfam" id="PF00884">
    <property type="entry name" value="Sulfatase"/>
    <property type="match status" value="2"/>
</dbReference>
<dbReference type="Proteomes" id="UP000243053">
    <property type="component" value="Unassembled WGS sequence"/>
</dbReference>
<dbReference type="Gene3D" id="3.40.720.10">
    <property type="entry name" value="Alkaline Phosphatase, subunit A"/>
    <property type="match status" value="1"/>
</dbReference>
<feature type="chain" id="PRO_5012238180" evidence="3">
    <location>
        <begin position="25"/>
        <end position="561"/>
    </location>
</feature>
<feature type="domain" description="Sulfatase N-terminal" evidence="4">
    <location>
        <begin position="166"/>
        <end position="320"/>
    </location>
</feature>
<dbReference type="CDD" id="cd16027">
    <property type="entry name" value="SGSH"/>
    <property type="match status" value="1"/>
</dbReference>
<dbReference type="AlphaFoldDB" id="A0A1Y5EK24"/>
<sequence>MKKITSIRLALGLAFALSSTLSLAAKQVQPNILLIVAEDMSAKVGAFGDPIALTPVLDELAKTSIRYPNTFTTAGVCAPSRTSLITGVHQITVGGQHMRTRSFKESAYRAVPSPDIKAFPELLRKNGYYTYVSSKLDYQFSNTAPHTGPFTVWDYEGKKPTWRGRPDKKPFFGMYHLDITHESQLFPKKIAINKNKGIVKDWIKAEQVAIPAYYPDTPLVRKGIAQHYNNIHAMDSQVGEILAQLEQDGLADSTIVIWTTDHGDALPRSKRELYDSGLKVPMIIHWPESFRPSSLRNGSIDSQLLSFVDIAPSILAMANISVPAYIQGKARIPNNHVASSKTSNINIAQREYIYASKDRLDEFPFKERAVRNKQFKYIKNYLPNKPGATHLGYRDQMVLMQDLWRQLEAGKMNKQQAFWFNDRPSEELYDIVKDPEEVNNLAYHSAYQAQLNTMRLALKEWQAHVPDLSDLSEIELAQQSWPNGKQPITPQPTIYLDESGLIAIKGNMVGSSIGYQITQGNKKGKWQVYNQPIPVEQGIKITAKAVRYGYKTSTATTRVFH</sequence>
<dbReference type="InterPro" id="IPR017850">
    <property type="entry name" value="Alkaline_phosphatase_core_sf"/>
</dbReference>
<dbReference type="PANTHER" id="PTHR43751">
    <property type="entry name" value="SULFATASE"/>
    <property type="match status" value="1"/>
</dbReference>
<evidence type="ECO:0000313" key="6">
    <source>
        <dbReference type="Proteomes" id="UP000243053"/>
    </source>
</evidence>